<gene>
    <name evidence="1" type="primary">Cnig_chr_V.g18308</name>
    <name evidence="1" type="ORF">B9Z55_018308</name>
</gene>
<dbReference type="AlphaFoldDB" id="A0A2G5TE41"/>
<reference evidence="2" key="1">
    <citation type="submission" date="2017-10" db="EMBL/GenBank/DDBJ databases">
        <title>Rapid genome shrinkage in a self-fertile nematode reveals novel sperm competition proteins.</title>
        <authorList>
            <person name="Yin D."/>
            <person name="Schwarz E.M."/>
            <person name="Thomas C.G."/>
            <person name="Felde R.L."/>
            <person name="Korf I.F."/>
            <person name="Cutter A.D."/>
            <person name="Schartner C.M."/>
            <person name="Ralston E.J."/>
            <person name="Meyer B.J."/>
            <person name="Haag E.S."/>
        </authorList>
    </citation>
    <scope>NUCLEOTIDE SEQUENCE [LARGE SCALE GENOMIC DNA]</scope>
    <source>
        <strain evidence="2">JU1422</strain>
    </source>
</reference>
<name>A0A2G5TE41_9PELO</name>
<dbReference type="EMBL" id="PDUG01000005">
    <property type="protein sequence ID" value="PIC25341.1"/>
    <property type="molecule type" value="Genomic_DNA"/>
</dbReference>
<proteinExistence type="predicted"/>
<accession>A0A2G5TE41</accession>
<organism evidence="1 2">
    <name type="scientific">Caenorhabditis nigoni</name>
    <dbReference type="NCBI Taxonomy" id="1611254"/>
    <lineage>
        <taxon>Eukaryota</taxon>
        <taxon>Metazoa</taxon>
        <taxon>Ecdysozoa</taxon>
        <taxon>Nematoda</taxon>
        <taxon>Chromadorea</taxon>
        <taxon>Rhabditida</taxon>
        <taxon>Rhabditina</taxon>
        <taxon>Rhabditomorpha</taxon>
        <taxon>Rhabditoidea</taxon>
        <taxon>Rhabditidae</taxon>
        <taxon>Peloderinae</taxon>
        <taxon>Caenorhabditis</taxon>
    </lineage>
</organism>
<protein>
    <submittedName>
        <fullName evidence="1">Uncharacterized protein</fullName>
    </submittedName>
</protein>
<dbReference type="Proteomes" id="UP000230233">
    <property type="component" value="Chromosome V"/>
</dbReference>
<comment type="caution">
    <text evidence="1">The sequence shown here is derived from an EMBL/GenBank/DDBJ whole genome shotgun (WGS) entry which is preliminary data.</text>
</comment>
<keyword evidence="2" id="KW-1185">Reference proteome</keyword>
<evidence type="ECO:0000313" key="1">
    <source>
        <dbReference type="EMBL" id="PIC25341.1"/>
    </source>
</evidence>
<sequence length="95" mass="10997">MYIRDMSVITHSLCSVRKVPPRGVQFERWQRPSESDLHQLLKTGEVDPFQTICKMSQALSSRQPSFVNGSKSHSKVKNWVDSYPVFFRTTICFAM</sequence>
<evidence type="ECO:0000313" key="2">
    <source>
        <dbReference type="Proteomes" id="UP000230233"/>
    </source>
</evidence>